<evidence type="ECO:0000256" key="1">
    <source>
        <dbReference type="SAM" id="Phobius"/>
    </source>
</evidence>
<evidence type="ECO:0000313" key="4">
    <source>
        <dbReference type="EMBL" id="QGA27909.1"/>
    </source>
</evidence>
<keyword evidence="1" id="KW-1133">Transmembrane helix</keyword>
<dbReference type="PANTHER" id="PTHR30273">
    <property type="entry name" value="PERIPLASMIC SIGNAL SENSOR AND SIGMA FACTOR ACTIVATOR FECR-RELATED"/>
    <property type="match status" value="1"/>
</dbReference>
<dbReference type="InterPro" id="IPR012373">
    <property type="entry name" value="Ferrdict_sens_TM"/>
</dbReference>
<dbReference type="Gene3D" id="2.60.120.1440">
    <property type="match status" value="1"/>
</dbReference>
<evidence type="ECO:0000313" key="5">
    <source>
        <dbReference type="Proteomes" id="UP000326921"/>
    </source>
</evidence>
<organism evidence="4 5">
    <name type="scientific">Sphingobacterium zhuxiongii</name>
    <dbReference type="NCBI Taxonomy" id="2662364"/>
    <lineage>
        <taxon>Bacteria</taxon>
        <taxon>Pseudomonadati</taxon>
        <taxon>Bacteroidota</taxon>
        <taxon>Sphingobacteriia</taxon>
        <taxon>Sphingobacteriales</taxon>
        <taxon>Sphingobacteriaceae</taxon>
        <taxon>Sphingobacterium</taxon>
    </lineage>
</organism>
<feature type="domain" description="FecR protein" evidence="2">
    <location>
        <begin position="159"/>
        <end position="252"/>
    </location>
</feature>
<dbReference type="Proteomes" id="UP000326921">
    <property type="component" value="Chromosome"/>
</dbReference>
<dbReference type="EMBL" id="CP045652">
    <property type="protein sequence ID" value="QGA27909.1"/>
    <property type="molecule type" value="Genomic_DNA"/>
</dbReference>
<accession>A0A5Q0QF57</accession>
<dbReference type="KEGG" id="sphe:GFH32_16950"/>
<dbReference type="AlphaFoldDB" id="A0A5Q0QF57"/>
<sequence>MENKKELLRKYAEGKTTAQESLLIEQWFNQLNSGEKLTIEKLDELALELDHKIKGTNSKPKVWGWVAAASVLIFCSLLANYFFFNFEAQRAVYTEIAQIKGPQANGVEILFDNGEKLSLAKLKAGDTWTGQGHKFQKLATGEYKHSTAENSQAVLKFTIQALKGGMAIFELSDGSKVWINENTELEVPSDFESMRRVRLDGEAYFRIIAKNNEAGPATFRVLGKEKDIEVLGTEFNAKFGKLSQIYLEKGKIALTKHADDTSLISEPIVMSPNEFFNGSQVVVMDNPTSILAWKDDRFNLTQYNLGEFTSILSEWYEVEIQIEPELANRQLYGMLSRRLSLKEVLDAINKVIPISYALKQNKIYITDQSK</sequence>
<keyword evidence="5" id="KW-1185">Reference proteome</keyword>
<dbReference type="Pfam" id="PF04773">
    <property type="entry name" value="FecR"/>
    <property type="match status" value="1"/>
</dbReference>
<reference evidence="4 5" key="1">
    <citation type="submission" date="2019-10" db="EMBL/GenBank/DDBJ databases">
        <authorList>
            <person name="Dong K."/>
        </authorList>
    </citation>
    <scope>NUCLEOTIDE SEQUENCE [LARGE SCALE GENOMIC DNA]</scope>
    <source>
        <strain evidence="5">dk4302</strain>
    </source>
</reference>
<proteinExistence type="predicted"/>
<dbReference type="GO" id="GO:0016989">
    <property type="term" value="F:sigma factor antagonist activity"/>
    <property type="evidence" value="ECO:0007669"/>
    <property type="project" value="TreeGrafter"/>
</dbReference>
<dbReference type="Pfam" id="PF16344">
    <property type="entry name" value="FecR_C"/>
    <property type="match status" value="1"/>
</dbReference>
<evidence type="ECO:0000259" key="2">
    <source>
        <dbReference type="Pfam" id="PF04773"/>
    </source>
</evidence>
<dbReference type="RefSeq" id="WP_153512736.1">
    <property type="nucleotide sequence ID" value="NZ_CP045652.1"/>
</dbReference>
<keyword evidence="1" id="KW-0812">Transmembrane</keyword>
<evidence type="ECO:0000259" key="3">
    <source>
        <dbReference type="Pfam" id="PF16344"/>
    </source>
</evidence>
<dbReference type="Gene3D" id="3.55.50.30">
    <property type="match status" value="1"/>
</dbReference>
<dbReference type="InterPro" id="IPR006860">
    <property type="entry name" value="FecR"/>
</dbReference>
<name>A0A5Q0QF57_9SPHI</name>
<feature type="domain" description="Protein FecR C-terminal" evidence="3">
    <location>
        <begin position="298"/>
        <end position="365"/>
    </location>
</feature>
<feature type="transmembrane region" description="Helical" evidence="1">
    <location>
        <begin position="62"/>
        <end position="84"/>
    </location>
</feature>
<protein>
    <submittedName>
        <fullName evidence="4">DUF4974 domain-containing protein</fullName>
    </submittedName>
</protein>
<dbReference type="InterPro" id="IPR032508">
    <property type="entry name" value="FecR_C"/>
</dbReference>
<dbReference type="PANTHER" id="PTHR30273:SF2">
    <property type="entry name" value="PROTEIN FECR"/>
    <property type="match status" value="1"/>
</dbReference>
<keyword evidence="1" id="KW-0472">Membrane</keyword>
<gene>
    <name evidence="4" type="ORF">GFH32_16950</name>
</gene>